<evidence type="ECO:0000313" key="1">
    <source>
        <dbReference type="EMBL" id="KAJ8677951.1"/>
    </source>
</evidence>
<keyword evidence="2" id="KW-1185">Reference proteome</keyword>
<sequence length="248" mass="28478">MNITDDNLNHMSEDLHQFVEEILPYYSLKALTYDVYQLLHVVESINWGLLWAHPAYGFDAANGKILAEIQSEKGLILQKISYLNLSRFQQIQGNQLYPEYTNIEIFLYTGISGARIQKAVKLNSMSHVGNGRPIRTFRVDFDSRLEFTECDILQVREKHLSDMILKIVSISKEEQLLSTDRIDLQCVFIESDTKDFIIPVANELYYQYCFVWGGVAHVTSMKVKELDCVLGALIEREVAEPQTASQQC</sequence>
<organism evidence="1 2">
    <name type="scientific">Eretmocerus hayati</name>
    <dbReference type="NCBI Taxonomy" id="131215"/>
    <lineage>
        <taxon>Eukaryota</taxon>
        <taxon>Metazoa</taxon>
        <taxon>Ecdysozoa</taxon>
        <taxon>Arthropoda</taxon>
        <taxon>Hexapoda</taxon>
        <taxon>Insecta</taxon>
        <taxon>Pterygota</taxon>
        <taxon>Neoptera</taxon>
        <taxon>Endopterygota</taxon>
        <taxon>Hymenoptera</taxon>
        <taxon>Apocrita</taxon>
        <taxon>Proctotrupomorpha</taxon>
        <taxon>Chalcidoidea</taxon>
        <taxon>Aphelinidae</taxon>
        <taxon>Aphelininae</taxon>
        <taxon>Eretmocerus</taxon>
    </lineage>
</organism>
<accession>A0ACC2P542</accession>
<dbReference type="Proteomes" id="UP001239111">
    <property type="component" value="Chromosome 2"/>
</dbReference>
<protein>
    <submittedName>
        <fullName evidence="1">Uncharacterized protein</fullName>
    </submittedName>
</protein>
<gene>
    <name evidence="1" type="ORF">QAD02_013738</name>
</gene>
<dbReference type="EMBL" id="CM056742">
    <property type="protein sequence ID" value="KAJ8677951.1"/>
    <property type="molecule type" value="Genomic_DNA"/>
</dbReference>
<evidence type="ECO:0000313" key="2">
    <source>
        <dbReference type="Proteomes" id="UP001239111"/>
    </source>
</evidence>
<reference evidence="1" key="1">
    <citation type="submission" date="2023-04" db="EMBL/GenBank/DDBJ databases">
        <title>A chromosome-level genome assembly of the parasitoid wasp Eretmocerus hayati.</title>
        <authorList>
            <person name="Zhong Y."/>
            <person name="Liu S."/>
            <person name="Liu Y."/>
        </authorList>
    </citation>
    <scope>NUCLEOTIDE SEQUENCE</scope>
    <source>
        <strain evidence="1">ZJU_SS_LIU_2023</strain>
    </source>
</reference>
<proteinExistence type="predicted"/>
<comment type="caution">
    <text evidence="1">The sequence shown here is derived from an EMBL/GenBank/DDBJ whole genome shotgun (WGS) entry which is preliminary data.</text>
</comment>
<name>A0ACC2P542_9HYME</name>